<feature type="compositionally biased region" description="Low complexity" evidence="1">
    <location>
        <begin position="315"/>
        <end position="325"/>
    </location>
</feature>
<keyword evidence="2" id="KW-0282">Flagellum</keyword>
<feature type="compositionally biased region" description="Basic and acidic residues" evidence="1">
    <location>
        <begin position="360"/>
        <end position="374"/>
    </location>
</feature>
<dbReference type="Proteomes" id="UP000578077">
    <property type="component" value="Unassembled WGS sequence"/>
</dbReference>
<dbReference type="EMBL" id="JACHLY010000001">
    <property type="protein sequence ID" value="MBB5998170.1"/>
    <property type="molecule type" value="Genomic_DNA"/>
</dbReference>
<reference evidence="2 3" key="1">
    <citation type="submission" date="2020-08" db="EMBL/GenBank/DDBJ databases">
        <title>Sequencing the genomes of 1000 actinobacteria strains.</title>
        <authorList>
            <person name="Klenk H.-P."/>
        </authorList>
    </citation>
    <scope>NUCLEOTIDE SEQUENCE [LARGE SCALE GENOMIC DNA]</scope>
    <source>
        <strain evidence="2 3">DSM 44593</strain>
    </source>
</reference>
<proteinExistence type="predicted"/>
<dbReference type="RefSeq" id="WP_184634296.1">
    <property type="nucleotide sequence ID" value="NZ_JACHLY010000001.1"/>
</dbReference>
<evidence type="ECO:0000313" key="3">
    <source>
        <dbReference type="Proteomes" id="UP000578077"/>
    </source>
</evidence>
<comment type="caution">
    <text evidence="2">The sequence shown here is derived from an EMBL/GenBank/DDBJ whole genome shotgun (WGS) entry which is preliminary data.</text>
</comment>
<feature type="compositionally biased region" description="Gly residues" evidence="1">
    <location>
        <begin position="326"/>
        <end position="337"/>
    </location>
</feature>
<feature type="compositionally biased region" description="Low complexity" evidence="1">
    <location>
        <begin position="338"/>
        <end position="350"/>
    </location>
</feature>
<dbReference type="AlphaFoldDB" id="A0A841ECH8"/>
<evidence type="ECO:0000313" key="2">
    <source>
        <dbReference type="EMBL" id="MBB5998170.1"/>
    </source>
</evidence>
<keyword evidence="3" id="KW-1185">Reference proteome</keyword>
<name>A0A841ECH8_9ACTN</name>
<keyword evidence="2" id="KW-0966">Cell projection</keyword>
<keyword evidence="2" id="KW-0969">Cilium</keyword>
<evidence type="ECO:0000256" key="1">
    <source>
        <dbReference type="SAM" id="MobiDB-lite"/>
    </source>
</evidence>
<gene>
    <name evidence="2" type="ORF">HNR25_001921</name>
</gene>
<organism evidence="2 3">
    <name type="scientific">Streptomonospora salina</name>
    <dbReference type="NCBI Taxonomy" id="104205"/>
    <lineage>
        <taxon>Bacteria</taxon>
        <taxon>Bacillati</taxon>
        <taxon>Actinomycetota</taxon>
        <taxon>Actinomycetes</taxon>
        <taxon>Streptosporangiales</taxon>
        <taxon>Nocardiopsidaceae</taxon>
        <taxon>Streptomonospora</taxon>
    </lineage>
</organism>
<sequence>MYTTDDGTPVVLDRKPGPIHGMSYTYRYDVDVTAHRIQWTGASPSATRGFEFQLRASLTWRVSDPCAVVKNRIATVGEADAQVRDWASERVRPLTRRFAIEHAGEAEEHAGSVLSAGPVRLDSGLTVVASVAGLWLDPAAQAHLRTQKEMEWAATQAQTQHDHTVMETQRGQEVSRMQEEYAADLRDQRIEALKQAAQGDAGLLLWFLAEHPDQLGAALTGIAQREDMAADKKLKFMEQLIDKDFAQPADIDQIFSFLGRQLTVFPGGQLPGSSSAASIDPATMPGATATGAADGTYDDGDQSAAVDTPVSGADSPEPQGAAGAAPTGGGSGTGGPPNGQAASPGDADSAAGGGVVAWKAVDDRDRTHADGTHG</sequence>
<feature type="compositionally biased region" description="Low complexity" evidence="1">
    <location>
        <begin position="280"/>
        <end position="295"/>
    </location>
</feature>
<protein>
    <submittedName>
        <fullName evidence="2">Anti-sigma28 factor (Negative regulator of flagellin synthesis)</fullName>
    </submittedName>
</protein>
<feature type="region of interest" description="Disordered" evidence="1">
    <location>
        <begin position="272"/>
        <end position="374"/>
    </location>
</feature>
<accession>A0A841ECH8</accession>